<dbReference type="HAMAP" id="MF_01420">
    <property type="entry name" value="HTH_type_WhiA"/>
    <property type="match status" value="1"/>
</dbReference>
<evidence type="ECO:0000256" key="3">
    <source>
        <dbReference type="ARBA" id="ARBA00023306"/>
    </source>
</evidence>
<dbReference type="GO" id="GO:0051301">
    <property type="term" value="P:cell division"/>
    <property type="evidence" value="ECO:0007669"/>
    <property type="project" value="UniProtKB-UniRule"/>
</dbReference>
<evidence type="ECO:0000256" key="1">
    <source>
        <dbReference type="ARBA" id="ARBA00022618"/>
    </source>
</evidence>
<dbReference type="GO" id="GO:0003677">
    <property type="term" value="F:DNA binding"/>
    <property type="evidence" value="ECO:0007669"/>
    <property type="project" value="UniProtKB-UniRule"/>
</dbReference>
<dbReference type="InterPro" id="IPR023054">
    <property type="entry name" value="Sporulation_regulator_WhiA_C"/>
</dbReference>
<dbReference type="AlphaFoldDB" id="A0A809S1H3"/>
<feature type="domain" description="WhiA LAGLIDADG-like" evidence="6">
    <location>
        <begin position="94"/>
        <end position="185"/>
    </location>
</feature>
<dbReference type="InterPro" id="IPR003802">
    <property type="entry name" value="Sporulation_regulator_WhiA"/>
</dbReference>
<dbReference type="InterPro" id="IPR039518">
    <property type="entry name" value="WhiA_LAGLIDADG_dom"/>
</dbReference>
<keyword evidence="1 4" id="KW-0132">Cell division</keyword>
<name>A0A809S1H3_9BACT</name>
<evidence type="ECO:0000313" key="8">
    <source>
        <dbReference type="Proteomes" id="UP000464317"/>
    </source>
</evidence>
<proteinExistence type="inferred from homology"/>
<dbReference type="NCBIfam" id="TIGR00647">
    <property type="entry name" value="DNA_bind_WhiA"/>
    <property type="match status" value="1"/>
</dbReference>
<dbReference type="Pfam" id="PF02650">
    <property type="entry name" value="HTH_WhiA"/>
    <property type="match status" value="1"/>
</dbReference>
<dbReference type="PANTHER" id="PTHR37307">
    <property type="entry name" value="CELL DIVISION PROTEIN WHIA-RELATED"/>
    <property type="match status" value="1"/>
</dbReference>
<dbReference type="Pfam" id="PF14527">
    <property type="entry name" value="LAGLIDADG_WhiA"/>
    <property type="match status" value="1"/>
</dbReference>
<reference evidence="7 8" key="1">
    <citation type="submission" date="2020-01" db="EMBL/GenBank/DDBJ databases">
        <title>Complete genome sequence of Mycoplasma felis strain Myco-2.</title>
        <authorList>
            <person name="Kinoshita Y."/>
            <person name="Niwa H."/>
            <person name="Uchida-Fujii E."/>
            <person name="Nukada T."/>
        </authorList>
    </citation>
    <scope>NUCLEOTIDE SEQUENCE [LARGE SCALE GENOMIC DNA]</scope>
    <source>
        <strain evidence="7 8">Myco-2</strain>
    </source>
</reference>
<feature type="domain" description="Sporulation regulator WhiA C-terminal" evidence="5">
    <location>
        <begin position="190"/>
        <end position="273"/>
    </location>
</feature>
<dbReference type="KEGG" id="mfel:JPM2_6700"/>
<protein>
    <recommendedName>
        <fullName evidence="4">Probable cell division protein WhiA</fullName>
    </recommendedName>
</protein>
<keyword evidence="3 4" id="KW-0131">Cell cycle</keyword>
<dbReference type="RefSeq" id="WP_161553368.1">
    <property type="nucleotide sequence ID" value="NZ_AP022325.1"/>
</dbReference>
<dbReference type="InterPro" id="IPR027434">
    <property type="entry name" value="Homing_endonucl"/>
</dbReference>
<dbReference type="PANTHER" id="PTHR37307:SF1">
    <property type="entry name" value="CELL DIVISION PROTEIN WHIA-RELATED"/>
    <property type="match status" value="1"/>
</dbReference>
<organism evidence="7 8">
    <name type="scientific">Mycoplasmopsis felis</name>
    <dbReference type="NCBI Taxonomy" id="33923"/>
    <lineage>
        <taxon>Bacteria</taxon>
        <taxon>Bacillati</taxon>
        <taxon>Mycoplasmatota</taxon>
        <taxon>Mycoplasmoidales</taxon>
        <taxon>Metamycoplasmataceae</taxon>
        <taxon>Mycoplasmopsis</taxon>
    </lineage>
</organism>
<dbReference type="Proteomes" id="UP000464317">
    <property type="component" value="Chromosome"/>
</dbReference>
<evidence type="ECO:0000256" key="4">
    <source>
        <dbReference type="HAMAP-Rule" id="MF_01420"/>
    </source>
</evidence>
<gene>
    <name evidence="4 7" type="primary">whiA</name>
    <name evidence="7" type="ORF">JPM2_6700</name>
</gene>
<dbReference type="Gene3D" id="3.10.28.10">
    <property type="entry name" value="Homing endonucleases"/>
    <property type="match status" value="1"/>
</dbReference>
<evidence type="ECO:0000313" key="7">
    <source>
        <dbReference type="EMBL" id="BBU47977.1"/>
    </source>
</evidence>
<dbReference type="SUPFAM" id="SSF55608">
    <property type="entry name" value="Homing endonucleases"/>
    <property type="match status" value="1"/>
</dbReference>
<comment type="function">
    <text evidence="4">Involved in cell division and chromosome segregation.</text>
</comment>
<dbReference type="EMBL" id="AP022325">
    <property type="protein sequence ID" value="BBU47977.1"/>
    <property type="molecule type" value="Genomic_DNA"/>
</dbReference>
<keyword evidence="2 4" id="KW-0238">DNA-binding</keyword>
<keyword evidence="8" id="KW-1185">Reference proteome</keyword>
<evidence type="ECO:0000259" key="6">
    <source>
        <dbReference type="Pfam" id="PF14527"/>
    </source>
</evidence>
<evidence type="ECO:0000256" key="2">
    <source>
        <dbReference type="ARBA" id="ARBA00023125"/>
    </source>
</evidence>
<accession>A0A809S1H3</accession>
<sequence>MTNNKSSFAWEIKKEVINNLKKNQEITSFLNGVIFSNAILKDDYYVLNIRNTYILNKLKSKLDKVKINFDTKNTQIKIHKNNFILKTDFKEFLTAFFGGIFVGGGSISDKNSTSYHLEIKTNYKEHTEQIIEKLNEYDFDFHLLKRKEKYYAYIKKLDNLLDFLSAISAKKSWFILQNIKINRDLENTSNRMNNIDISNLQKIANSSIKYIENINYILGNNYSNEFTENQLVMFRIKLENPWISLEDLSKRLEVEHNIIISKSGLNHWFRKLNLFVLDKKQKS</sequence>
<evidence type="ECO:0000259" key="5">
    <source>
        <dbReference type="Pfam" id="PF02650"/>
    </source>
</evidence>
<dbReference type="GO" id="GO:0043937">
    <property type="term" value="P:regulation of sporulation"/>
    <property type="evidence" value="ECO:0007669"/>
    <property type="project" value="InterPro"/>
</dbReference>
<comment type="similarity">
    <text evidence="4">Belongs to the WhiA family.</text>
</comment>